<protein>
    <submittedName>
        <fullName evidence="1">Uncharacterized protein</fullName>
    </submittedName>
</protein>
<dbReference type="EMBL" id="JAHHHN010000008">
    <property type="protein sequence ID" value="MBW4562624.1"/>
    <property type="molecule type" value="Genomic_DNA"/>
</dbReference>
<reference evidence="1" key="1">
    <citation type="submission" date="2021-05" db="EMBL/GenBank/DDBJ databases">
        <authorList>
            <person name="Pietrasiak N."/>
            <person name="Ward R."/>
            <person name="Stajich J.E."/>
            <person name="Kurbessoian T."/>
        </authorList>
    </citation>
    <scope>NUCLEOTIDE SEQUENCE</scope>
    <source>
        <strain evidence="1">JT2-VF2</strain>
    </source>
</reference>
<proteinExistence type="predicted"/>
<evidence type="ECO:0000313" key="2">
    <source>
        <dbReference type="Proteomes" id="UP000715781"/>
    </source>
</evidence>
<gene>
    <name evidence="1" type="ORF">KME32_16025</name>
</gene>
<dbReference type="AlphaFoldDB" id="A0A951UGM4"/>
<organism evidence="1 2">
    <name type="scientific">Mojavia pulchra JT2-VF2</name>
    <dbReference type="NCBI Taxonomy" id="287848"/>
    <lineage>
        <taxon>Bacteria</taxon>
        <taxon>Bacillati</taxon>
        <taxon>Cyanobacteriota</taxon>
        <taxon>Cyanophyceae</taxon>
        <taxon>Nostocales</taxon>
        <taxon>Nostocaceae</taxon>
    </lineage>
</organism>
<accession>A0A951UGM4</accession>
<sequence>MGIFDIFKDVKDFGTEFDKAFNFVMHDSKDYYGEVDVQDSSGTLWRIRVRRTGDRGRYLKINSKTNSSRQIRATADGYKDYVQITPDEWDMFRLLVGNPNHVELYLNAKKVLSRIV</sequence>
<dbReference type="Proteomes" id="UP000715781">
    <property type="component" value="Unassembled WGS sequence"/>
</dbReference>
<reference evidence="1" key="2">
    <citation type="journal article" date="2022" name="Microbiol. Resour. Announc.">
        <title>Metagenome Sequencing to Explore Phylogenomics of Terrestrial Cyanobacteria.</title>
        <authorList>
            <person name="Ward R.D."/>
            <person name="Stajich J.E."/>
            <person name="Johansen J.R."/>
            <person name="Huntemann M."/>
            <person name="Clum A."/>
            <person name="Foster B."/>
            <person name="Foster B."/>
            <person name="Roux S."/>
            <person name="Palaniappan K."/>
            <person name="Varghese N."/>
            <person name="Mukherjee S."/>
            <person name="Reddy T.B.K."/>
            <person name="Daum C."/>
            <person name="Copeland A."/>
            <person name="Chen I.A."/>
            <person name="Ivanova N.N."/>
            <person name="Kyrpides N.C."/>
            <person name="Shapiro N."/>
            <person name="Eloe-Fadrosh E.A."/>
            <person name="Pietrasiak N."/>
        </authorList>
    </citation>
    <scope>NUCLEOTIDE SEQUENCE</scope>
    <source>
        <strain evidence="1">JT2-VF2</strain>
    </source>
</reference>
<name>A0A951UGM4_9NOST</name>
<evidence type="ECO:0000313" key="1">
    <source>
        <dbReference type="EMBL" id="MBW4562624.1"/>
    </source>
</evidence>
<comment type="caution">
    <text evidence="1">The sequence shown here is derived from an EMBL/GenBank/DDBJ whole genome shotgun (WGS) entry which is preliminary data.</text>
</comment>